<dbReference type="SUPFAM" id="SSF51261">
    <property type="entry name" value="Duplicated hybrid motif"/>
    <property type="match status" value="1"/>
</dbReference>
<feature type="transmembrane region" description="Helical" evidence="2">
    <location>
        <begin position="23"/>
        <end position="47"/>
    </location>
</feature>
<dbReference type="PANTHER" id="PTHR37423:SF2">
    <property type="entry name" value="MEMBRANE-BOUND LYTIC MUREIN TRANSGLYCOSYLASE C"/>
    <property type="match status" value="1"/>
</dbReference>
<protein>
    <submittedName>
        <fullName evidence="5">Transglycosylase SLT domain-containing protein</fullName>
    </submittedName>
</protein>
<dbReference type="PANTHER" id="PTHR37423">
    <property type="entry name" value="SOLUBLE LYTIC MUREIN TRANSGLYCOSYLASE-RELATED"/>
    <property type="match status" value="1"/>
</dbReference>
<dbReference type="CDD" id="cd00254">
    <property type="entry name" value="LT-like"/>
    <property type="match status" value="1"/>
</dbReference>
<keyword evidence="2" id="KW-0472">Membrane</keyword>
<evidence type="ECO:0000259" key="3">
    <source>
        <dbReference type="Pfam" id="PF01464"/>
    </source>
</evidence>
<evidence type="ECO:0000256" key="1">
    <source>
        <dbReference type="ARBA" id="ARBA00007734"/>
    </source>
</evidence>
<proteinExistence type="inferred from homology"/>
<dbReference type="InterPro" id="IPR016047">
    <property type="entry name" value="M23ase_b-sheet_dom"/>
</dbReference>
<accession>A0ABV8JAA6</accession>
<evidence type="ECO:0000256" key="2">
    <source>
        <dbReference type="SAM" id="Phobius"/>
    </source>
</evidence>
<dbReference type="RefSeq" id="WP_380701013.1">
    <property type="nucleotide sequence ID" value="NZ_JBHSAP010000002.1"/>
</dbReference>
<comment type="caution">
    <text evidence="5">The sequence shown here is derived from an EMBL/GenBank/DDBJ whole genome shotgun (WGS) entry which is preliminary data.</text>
</comment>
<dbReference type="InterPro" id="IPR000189">
    <property type="entry name" value="Transglyc_AS"/>
</dbReference>
<comment type="similarity">
    <text evidence="1">Belongs to the transglycosylase Slt family.</text>
</comment>
<reference evidence="6" key="1">
    <citation type="journal article" date="2019" name="Int. J. Syst. Evol. Microbiol.">
        <title>The Global Catalogue of Microorganisms (GCM) 10K type strain sequencing project: providing services to taxonomists for standard genome sequencing and annotation.</title>
        <authorList>
            <consortium name="The Broad Institute Genomics Platform"/>
            <consortium name="The Broad Institute Genome Sequencing Center for Infectious Disease"/>
            <person name="Wu L."/>
            <person name="Ma J."/>
        </authorList>
    </citation>
    <scope>NUCLEOTIDE SEQUENCE [LARGE SCALE GENOMIC DNA]</scope>
    <source>
        <strain evidence="6">IBRC-M 10813</strain>
    </source>
</reference>
<sequence length="378" mass="40126">MEKTMERVGQAVSWGALFIKHPYLLIIPVLILLPFLLLPFAFLGGLIGSNQGGGAPVSGIKYAQEINAAAAKTGVDPALIAAVIKQESGGNPNAVSHAGAIGVMQILPQNAKGADLLNPRENIQRGAEILAGHLKTYDGNLAKALAAYNAGPGNVEKYGGVPPFKETQNYVKNVTRNYQEMRQQTLPNLITKGGGLSHPVNVAPGCGIGCYEGHTGQDFPGAVGTPVMAAAGGVVSSVQTPMNNPRLGPNKSYGTLIKIDHGGGLETYYAHMYPNQIQVSVGQRVLPGQKIGEIGNFGNSTGPHLHFEVREKGQIKDPMKVLRKRKVVTKEETTDVEGSRDTILDPAKSDTVTVRPSIAPIFNPGELLKRKGHEKGDR</sequence>
<dbReference type="EMBL" id="JBHSAP010000002">
    <property type="protein sequence ID" value="MFC4075255.1"/>
    <property type="molecule type" value="Genomic_DNA"/>
</dbReference>
<feature type="domain" description="Transglycosylase SLT" evidence="3">
    <location>
        <begin position="66"/>
        <end position="170"/>
    </location>
</feature>
<feature type="domain" description="M23ase beta-sheet core" evidence="4">
    <location>
        <begin position="213"/>
        <end position="318"/>
    </location>
</feature>
<dbReference type="CDD" id="cd12797">
    <property type="entry name" value="M23_peptidase"/>
    <property type="match status" value="1"/>
</dbReference>
<dbReference type="Proteomes" id="UP001595843">
    <property type="component" value="Unassembled WGS sequence"/>
</dbReference>
<evidence type="ECO:0000313" key="6">
    <source>
        <dbReference type="Proteomes" id="UP001595843"/>
    </source>
</evidence>
<keyword evidence="2" id="KW-1133">Transmembrane helix</keyword>
<dbReference type="Gene3D" id="1.10.530.10">
    <property type="match status" value="1"/>
</dbReference>
<evidence type="ECO:0000259" key="4">
    <source>
        <dbReference type="Pfam" id="PF01551"/>
    </source>
</evidence>
<dbReference type="Pfam" id="PF01464">
    <property type="entry name" value="SLT"/>
    <property type="match status" value="1"/>
</dbReference>
<dbReference type="Pfam" id="PF01551">
    <property type="entry name" value="Peptidase_M23"/>
    <property type="match status" value="1"/>
</dbReference>
<dbReference type="InterPro" id="IPR011055">
    <property type="entry name" value="Dup_hybrid_motif"/>
</dbReference>
<keyword evidence="2" id="KW-0812">Transmembrane</keyword>
<keyword evidence="6" id="KW-1185">Reference proteome</keyword>
<organism evidence="5 6">
    <name type="scientific">Salinithrix halophila</name>
    <dbReference type="NCBI Taxonomy" id="1485204"/>
    <lineage>
        <taxon>Bacteria</taxon>
        <taxon>Bacillati</taxon>
        <taxon>Bacillota</taxon>
        <taxon>Bacilli</taxon>
        <taxon>Bacillales</taxon>
        <taxon>Thermoactinomycetaceae</taxon>
        <taxon>Salinithrix</taxon>
    </lineage>
</organism>
<dbReference type="PROSITE" id="PS00922">
    <property type="entry name" value="TRANSGLYCOSYLASE"/>
    <property type="match status" value="1"/>
</dbReference>
<dbReference type="InterPro" id="IPR008258">
    <property type="entry name" value="Transglycosylase_SLT_dom_1"/>
</dbReference>
<gene>
    <name evidence="5" type="ORF">ACFOUO_00255</name>
</gene>
<dbReference type="InterPro" id="IPR023346">
    <property type="entry name" value="Lysozyme-like_dom_sf"/>
</dbReference>
<name>A0ABV8JAA6_9BACL</name>
<dbReference type="Gene3D" id="2.70.70.10">
    <property type="entry name" value="Glucose Permease (Domain IIA)"/>
    <property type="match status" value="1"/>
</dbReference>
<evidence type="ECO:0000313" key="5">
    <source>
        <dbReference type="EMBL" id="MFC4075255.1"/>
    </source>
</evidence>
<dbReference type="SUPFAM" id="SSF53955">
    <property type="entry name" value="Lysozyme-like"/>
    <property type="match status" value="1"/>
</dbReference>